<accession>A0A0F9U4E4</accession>
<evidence type="ECO:0000313" key="1">
    <source>
        <dbReference type="EMBL" id="KKN88110.1"/>
    </source>
</evidence>
<proteinExistence type="predicted"/>
<reference evidence="1" key="1">
    <citation type="journal article" date="2015" name="Nature">
        <title>Complex archaea that bridge the gap between prokaryotes and eukaryotes.</title>
        <authorList>
            <person name="Spang A."/>
            <person name="Saw J.H."/>
            <person name="Jorgensen S.L."/>
            <person name="Zaremba-Niedzwiedzka K."/>
            <person name="Martijn J."/>
            <person name="Lind A.E."/>
            <person name="van Eijk R."/>
            <person name="Schleper C."/>
            <person name="Guy L."/>
            <person name="Ettema T.J."/>
        </authorList>
    </citation>
    <scope>NUCLEOTIDE SEQUENCE</scope>
</reference>
<name>A0A0F9U4E4_9ZZZZ</name>
<dbReference type="EMBL" id="LAZR01000131">
    <property type="protein sequence ID" value="KKN88110.1"/>
    <property type="molecule type" value="Genomic_DNA"/>
</dbReference>
<comment type="caution">
    <text evidence="1">The sequence shown here is derived from an EMBL/GenBank/DDBJ whole genome shotgun (WGS) entry which is preliminary data.</text>
</comment>
<sequence length="79" mass="9168">MNQAKQITRLRVENQELMDQIDLLSMPLRYHPPLKDITAPKHGVQIEIRGDGKVLWVHVDGMTVLRVCQIPRLDIVDDR</sequence>
<organism evidence="1">
    <name type="scientific">marine sediment metagenome</name>
    <dbReference type="NCBI Taxonomy" id="412755"/>
    <lineage>
        <taxon>unclassified sequences</taxon>
        <taxon>metagenomes</taxon>
        <taxon>ecological metagenomes</taxon>
    </lineage>
</organism>
<protein>
    <submittedName>
        <fullName evidence="1">Uncharacterized protein</fullName>
    </submittedName>
</protein>
<dbReference type="AlphaFoldDB" id="A0A0F9U4E4"/>
<gene>
    <name evidence="1" type="ORF">LCGC14_0251820</name>
</gene>